<evidence type="ECO:0000313" key="2">
    <source>
        <dbReference type="EMBL" id="TFZ43309.1"/>
    </source>
</evidence>
<protein>
    <submittedName>
        <fullName evidence="2">Uncharacterized protein</fullName>
    </submittedName>
</protein>
<name>A0AAJ5EG02_9ENTE</name>
<sequence>MARYSIEECEQAMIAEFEKGVKAISSKYQQMSMKELKREILKLEQDYKKNEQQITFFNITLAQVIYRNKFGREVVLGA</sequence>
<dbReference type="Proteomes" id="UP000296883">
    <property type="component" value="Chromosome"/>
</dbReference>
<evidence type="ECO:0000313" key="3">
    <source>
        <dbReference type="Proteomes" id="UP000296883"/>
    </source>
</evidence>
<dbReference type="EMBL" id="SRHU01000002">
    <property type="protein sequence ID" value="TFZ43309.1"/>
    <property type="molecule type" value="Genomic_DNA"/>
</dbReference>
<dbReference type="EMBL" id="CP038865">
    <property type="protein sequence ID" value="QCA28891.1"/>
    <property type="molecule type" value="Genomic_DNA"/>
</dbReference>
<proteinExistence type="predicted"/>
<dbReference type="RefSeq" id="WP_135253343.1">
    <property type="nucleotide sequence ID" value="NZ_CP038865.1"/>
</dbReference>
<evidence type="ECO:0000313" key="1">
    <source>
        <dbReference type="EMBL" id="QCA28891.1"/>
    </source>
</evidence>
<accession>A0AAJ5EG02</accession>
<organism evidence="2 4">
    <name type="scientific">Vagococcus xieshaowenii</name>
    <dbReference type="NCBI Taxonomy" id="2562451"/>
    <lineage>
        <taxon>Bacteria</taxon>
        <taxon>Bacillati</taxon>
        <taxon>Bacillota</taxon>
        <taxon>Bacilli</taxon>
        <taxon>Lactobacillales</taxon>
        <taxon>Enterococcaceae</taxon>
        <taxon>Vagococcus</taxon>
    </lineage>
</organism>
<dbReference type="AlphaFoldDB" id="A0AAJ5EG02"/>
<evidence type="ECO:0000313" key="4">
    <source>
        <dbReference type="Proteomes" id="UP000297725"/>
    </source>
</evidence>
<dbReference type="Proteomes" id="UP000297725">
    <property type="component" value="Unassembled WGS sequence"/>
</dbReference>
<gene>
    <name evidence="2" type="ORF">E4031_00365</name>
    <name evidence="1" type="ORF">E4Z98_05995</name>
</gene>
<keyword evidence="3" id="KW-1185">Reference proteome</keyword>
<reference evidence="2 4" key="1">
    <citation type="submission" date="2019-03" db="EMBL/GenBank/DDBJ databases">
        <title>Vagococcus sp. was isolated fron gut of Carduelis flavirostris.</title>
        <authorList>
            <person name="Ge Y."/>
        </authorList>
    </citation>
    <scope>NUCLEOTIDE SEQUENCE [LARGE SCALE GENOMIC DNA]</scope>
    <source>
        <strain evidence="2 4">CF-210</strain>
    </source>
</reference>
<reference evidence="1 3" key="2">
    <citation type="journal article" date="2020" name="Int. J. Syst. Evol. Microbiol.">
        <title>Vagococcus xieshaowenii sp. nov., isolated from snow finch (Montifringilla taczanowskii) cloacal content.</title>
        <authorList>
            <person name="Ge Y."/>
            <person name="Yang J."/>
            <person name="Lai X.H."/>
            <person name="Zhang G."/>
            <person name="Jin D."/>
            <person name="Lu S."/>
            <person name="Wang B."/>
            <person name="Huang Y."/>
            <person name="Huang Y."/>
            <person name="Ren Z."/>
            <person name="Zhang X."/>
            <person name="Xu J."/>
        </authorList>
    </citation>
    <scope>NUCLEOTIDE SEQUENCE [LARGE SCALE GENOMIC DNA]</scope>
    <source>
        <strain evidence="3">personal::cf-49</strain>
        <strain evidence="1">Personal::cf-49</strain>
    </source>
</reference>